<dbReference type="Proteomes" id="UP000062160">
    <property type="component" value="Unassembled WGS sequence"/>
</dbReference>
<dbReference type="EMBL" id="DF976995">
    <property type="protein sequence ID" value="GAQ24087.1"/>
    <property type="molecule type" value="Genomic_DNA"/>
</dbReference>
<dbReference type="SUPFAM" id="SSF53067">
    <property type="entry name" value="Actin-like ATPase domain"/>
    <property type="match status" value="1"/>
</dbReference>
<evidence type="ECO:0000313" key="6">
    <source>
        <dbReference type="Proteomes" id="UP000062160"/>
    </source>
</evidence>
<sequence>MQGIFQAKSNICDINVIGGLAQSDVILHLLADIYGVKVRKLNYLEEATSIGAAVAAGVGSGLLEDFSEVNKFIRIKEEIMPNMANHGEYEKVKKVFDKSYYALLDIYEELSKI</sequence>
<evidence type="ECO:0000256" key="2">
    <source>
        <dbReference type="ARBA" id="ARBA00022679"/>
    </source>
</evidence>
<accession>A0A0U9HMB8</accession>
<evidence type="ECO:0000256" key="3">
    <source>
        <dbReference type="ARBA" id="ARBA00022777"/>
    </source>
</evidence>
<evidence type="ECO:0000256" key="1">
    <source>
        <dbReference type="ARBA" id="ARBA00009156"/>
    </source>
</evidence>
<dbReference type="PANTHER" id="PTHR43095">
    <property type="entry name" value="SUGAR KINASE"/>
    <property type="match status" value="1"/>
</dbReference>
<dbReference type="InterPro" id="IPR043129">
    <property type="entry name" value="ATPase_NBD"/>
</dbReference>
<dbReference type="InterPro" id="IPR018485">
    <property type="entry name" value="FGGY_C"/>
</dbReference>
<keyword evidence="6" id="KW-1185">Reference proteome</keyword>
<dbReference type="AlphaFoldDB" id="A0A0U9HMB8"/>
<protein>
    <submittedName>
        <fullName evidence="5">FGGY family of carbohydrate kinases, C-terminal domain</fullName>
    </submittedName>
</protein>
<keyword evidence="2" id="KW-0808">Transferase</keyword>
<dbReference type="Pfam" id="PF02782">
    <property type="entry name" value="FGGY_C"/>
    <property type="match status" value="1"/>
</dbReference>
<gene>
    <name evidence="5" type="ORF">TSYNT_172</name>
</gene>
<dbReference type="GO" id="GO:0005975">
    <property type="term" value="P:carbohydrate metabolic process"/>
    <property type="evidence" value="ECO:0007669"/>
    <property type="project" value="InterPro"/>
</dbReference>
<evidence type="ECO:0000313" key="5">
    <source>
        <dbReference type="EMBL" id="GAQ24087.1"/>
    </source>
</evidence>
<dbReference type="STRING" id="224999.GCA_001485475_00070"/>
<evidence type="ECO:0000259" key="4">
    <source>
        <dbReference type="Pfam" id="PF02782"/>
    </source>
</evidence>
<dbReference type="GO" id="GO:0016301">
    <property type="term" value="F:kinase activity"/>
    <property type="evidence" value="ECO:0007669"/>
    <property type="project" value="UniProtKB-KW"/>
</dbReference>
<dbReference type="Gene3D" id="3.30.420.40">
    <property type="match status" value="1"/>
</dbReference>
<keyword evidence="3 5" id="KW-0418">Kinase</keyword>
<comment type="similarity">
    <text evidence="1">Belongs to the FGGY kinase family.</text>
</comment>
<name>A0A0U9HMB8_9FIRM</name>
<organism evidence="5">
    <name type="scientific">Tepidanaerobacter syntrophicus</name>
    <dbReference type="NCBI Taxonomy" id="224999"/>
    <lineage>
        <taxon>Bacteria</taxon>
        <taxon>Bacillati</taxon>
        <taxon>Bacillota</taxon>
        <taxon>Clostridia</taxon>
        <taxon>Thermosediminibacterales</taxon>
        <taxon>Tepidanaerobacteraceae</taxon>
        <taxon>Tepidanaerobacter</taxon>
    </lineage>
</organism>
<dbReference type="RefSeq" id="WP_059031149.1">
    <property type="nucleotide sequence ID" value="NZ_BSDN01000006.1"/>
</dbReference>
<proteinExistence type="inferred from homology"/>
<dbReference type="PANTHER" id="PTHR43095:SF5">
    <property type="entry name" value="XYLULOSE KINASE"/>
    <property type="match status" value="1"/>
</dbReference>
<dbReference type="InterPro" id="IPR050406">
    <property type="entry name" value="FGGY_Carb_Kinase"/>
</dbReference>
<feature type="domain" description="Carbohydrate kinase FGGY C-terminal" evidence="4">
    <location>
        <begin position="8"/>
        <end position="58"/>
    </location>
</feature>
<reference evidence="5" key="1">
    <citation type="journal article" date="2016" name="Genome Announc.">
        <title>Draft Genome Sequence of the Syntrophic Lactate-Degrading Bacterium Tepidanaerobacter syntrophicus JLT.</title>
        <authorList>
            <person name="Matsuura N."/>
            <person name="Ohashi A."/>
            <person name="Tourlousse D.M."/>
            <person name="Sekiguchi Y."/>
        </authorList>
    </citation>
    <scope>NUCLEOTIDE SEQUENCE [LARGE SCALE GENOMIC DNA]</scope>
    <source>
        <strain evidence="5">JL</strain>
    </source>
</reference>